<evidence type="ECO:0000313" key="2">
    <source>
        <dbReference type="EMBL" id="GAA2494910.1"/>
    </source>
</evidence>
<sequence>MAAPPQVRRDRGESPERLMGTVWKPVPRARVSTPMGSQSPTAVCELPVPLTASNAVLEQSQAGGRRTFGGPALPPPDRTPARPRKIASHRLQGPPQPGLGKNCASH</sequence>
<comment type="caution">
    <text evidence="2">The sequence shown here is derived from an EMBL/GenBank/DDBJ whole genome shotgun (WGS) entry which is preliminary data.</text>
</comment>
<feature type="region of interest" description="Disordered" evidence="1">
    <location>
        <begin position="59"/>
        <end position="106"/>
    </location>
</feature>
<accession>A0ABP5Z9K3</accession>
<evidence type="ECO:0000313" key="3">
    <source>
        <dbReference type="Proteomes" id="UP001501721"/>
    </source>
</evidence>
<dbReference type="EMBL" id="BAAATL010000025">
    <property type="protein sequence ID" value="GAA2494910.1"/>
    <property type="molecule type" value="Genomic_DNA"/>
</dbReference>
<proteinExistence type="predicted"/>
<evidence type="ECO:0000256" key="1">
    <source>
        <dbReference type="SAM" id="MobiDB-lite"/>
    </source>
</evidence>
<protein>
    <submittedName>
        <fullName evidence="2">Uncharacterized protein</fullName>
    </submittedName>
</protein>
<dbReference type="Proteomes" id="UP001501721">
    <property type="component" value="Unassembled WGS sequence"/>
</dbReference>
<feature type="region of interest" description="Disordered" evidence="1">
    <location>
        <begin position="1"/>
        <end position="42"/>
    </location>
</feature>
<gene>
    <name evidence="2" type="ORF">GCM10010422_48000</name>
</gene>
<keyword evidence="3" id="KW-1185">Reference proteome</keyword>
<name>A0ABP5Z9K3_9ACTN</name>
<reference evidence="3" key="1">
    <citation type="journal article" date="2019" name="Int. J. Syst. Evol. Microbiol.">
        <title>The Global Catalogue of Microorganisms (GCM) 10K type strain sequencing project: providing services to taxonomists for standard genome sequencing and annotation.</title>
        <authorList>
            <consortium name="The Broad Institute Genomics Platform"/>
            <consortium name="The Broad Institute Genome Sequencing Center for Infectious Disease"/>
            <person name="Wu L."/>
            <person name="Ma J."/>
        </authorList>
    </citation>
    <scope>NUCLEOTIDE SEQUENCE [LARGE SCALE GENOMIC DNA]</scope>
    <source>
        <strain evidence="3">JCM 6923</strain>
    </source>
</reference>
<organism evidence="2 3">
    <name type="scientific">Streptomyces graminearus</name>
    <dbReference type="NCBI Taxonomy" id="284030"/>
    <lineage>
        <taxon>Bacteria</taxon>
        <taxon>Bacillati</taxon>
        <taxon>Actinomycetota</taxon>
        <taxon>Actinomycetes</taxon>
        <taxon>Kitasatosporales</taxon>
        <taxon>Streptomycetaceae</taxon>
        <taxon>Streptomyces</taxon>
    </lineage>
</organism>
<feature type="compositionally biased region" description="Basic and acidic residues" evidence="1">
    <location>
        <begin position="7"/>
        <end position="16"/>
    </location>
</feature>